<protein>
    <recommendedName>
        <fullName evidence="2">UPF0125 protein CR152_21350</fullName>
    </recommendedName>
</protein>
<evidence type="ECO:0000256" key="1">
    <source>
        <dbReference type="ARBA" id="ARBA00010645"/>
    </source>
</evidence>
<dbReference type="KEGG" id="mass:CR152_21350"/>
<proteinExistence type="inferred from homology"/>
<organism evidence="3 4">
    <name type="scientific">Massilia violaceinigra</name>
    <dbReference type="NCBI Taxonomy" id="2045208"/>
    <lineage>
        <taxon>Bacteria</taxon>
        <taxon>Pseudomonadati</taxon>
        <taxon>Pseudomonadota</taxon>
        <taxon>Betaproteobacteria</taxon>
        <taxon>Burkholderiales</taxon>
        <taxon>Oxalobacteraceae</taxon>
        <taxon>Telluria group</taxon>
        <taxon>Massilia</taxon>
    </lineage>
</organism>
<accession>A0A2D2DP63</accession>
<comment type="similarity">
    <text evidence="1 2">Belongs to the UPF0125 (RnfH) family.</text>
</comment>
<sequence length="101" mass="11391">MVDPVTEKFTVQVCYATSLREYLQELTVEQGCTIEQAIRQSGVLDAIPGIDLALHPVGLYGKKKPLETVLRARDRIEIYRPLVADPKESRRKRAEKKAQPG</sequence>
<dbReference type="InterPro" id="IPR005346">
    <property type="entry name" value="RnfH"/>
</dbReference>
<dbReference type="EMBL" id="CP024608">
    <property type="protein sequence ID" value="ATQ76777.1"/>
    <property type="molecule type" value="Genomic_DNA"/>
</dbReference>
<dbReference type="Proteomes" id="UP000229897">
    <property type="component" value="Chromosome"/>
</dbReference>
<dbReference type="Gene3D" id="3.10.20.280">
    <property type="entry name" value="RnfH-like"/>
    <property type="match status" value="1"/>
</dbReference>
<dbReference type="InterPro" id="IPR037021">
    <property type="entry name" value="RnfH_sf"/>
</dbReference>
<dbReference type="OrthoDB" id="9796575at2"/>
<dbReference type="SUPFAM" id="SSF54285">
    <property type="entry name" value="MoaD/ThiS"/>
    <property type="match status" value="1"/>
</dbReference>
<dbReference type="NCBIfam" id="NF002490">
    <property type="entry name" value="PRK01777.1"/>
    <property type="match status" value="1"/>
</dbReference>
<dbReference type="PANTHER" id="PTHR37483:SF1">
    <property type="entry name" value="UPF0125 PROTEIN RATB"/>
    <property type="match status" value="1"/>
</dbReference>
<reference evidence="3" key="1">
    <citation type="submission" date="2017-10" db="EMBL/GenBank/DDBJ databases">
        <title>Massilia psychrophilum sp. nov., a novel purple-pigmented bacterium isolated from Tianshan glacier, Xinjiang Municipality, China.</title>
        <authorList>
            <person name="Wang H."/>
        </authorList>
    </citation>
    <scope>NUCLEOTIDE SEQUENCE [LARGE SCALE GENOMIC DNA]</scope>
    <source>
        <strain evidence="3">B2</strain>
    </source>
</reference>
<name>A0A2D2DP63_9BURK</name>
<dbReference type="Pfam" id="PF03658">
    <property type="entry name" value="Ub-RnfH"/>
    <property type="match status" value="1"/>
</dbReference>
<evidence type="ECO:0000256" key="2">
    <source>
        <dbReference type="HAMAP-Rule" id="MF_00460"/>
    </source>
</evidence>
<keyword evidence="4" id="KW-1185">Reference proteome</keyword>
<evidence type="ECO:0000313" key="3">
    <source>
        <dbReference type="EMBL" id="ATQ76777.1"/>
    </source>
</evidence>
<dbReference type="RefSeq" id="WP_099878266.1">
    <property type="nucleotide sequence ID" value="NZ_CP024608.1"/>
</dbReference>
<gene>
    <name evidence="3" type="ORF">CR152_21350</name>
</gene>
<evidence type="ECO:0000313" key="4">
    <source>
        <dbReference type="Proteomes" id="UP000229897"/>
    </source>
</evidence>
<dbReference type="PANTHER" id="PTHR37483">
    <property type="entry name" value="UPF0125 PROTEIN RATB"/>
    <property type="match status" value="1"/>
</dbReference>
<dbReference type="HAMAP" id="MF_00460">
    <property type="entry name" value="UPF0125_RnfH"/>
    <property type="match status" value="1"/>
</dbReference>
<dbReference type="InterPro" id="IPR016155">
    <property type="entry name" value="Mopterin_synth/thiamin_S_b"/>
</dbReference>
<dbReference type="AlphaFoldDB" id="A0A2D2DP63"/>